<dbReference type="InterPro" id="IPR002078">
    <property type="entry name" value="Sigma_54_int"/>
</dbReference>
<dbReference type="InterPro" id="IPR003593">
    <property type="entry name" value="AAA+_ATPase"/>
</dbReference>
<organism evidence="15 16">
    <name type="scientific">Aliivibrio wodanis</name>
    <dbReference type="NCBI Taxonomy" id="80852"/>
    <lineage>
        <taxon>Bacteria</taxon>
        <taxon>Pseudomonadati</taxon>
        <taxon>Pseudomonadota</taxon>
        <taxon>Gammaproteobacteria</taxon>
        <taxon>Vibrionales</taxon>
        <taxon>Vibrionaceae</taxon>
        <taxon>Aliivibrio</taxon>
    </lineage>
</organism>
<dbReference type="HOGENOM" id="CLU_000445_8_2_6"/>
<dbReference type="FunFam" id="3.40.50.300:FF:000006">
    <property type="entry name" value="DNA-binding transcriptional regulator NtrC"/>
    <property type="match status" value="1"/>
</dbReference>
<dbReference type="Pfam" id="PF01842">
    <property type="entry name" value="ACT"/>
    <property type="match status" value="1"/>
</dbReference>
<dbReference type="SUPFAM" id="SSF55785">
    <property type="entry name" value="PYP-like sensor domain (PAS domain)"/>
    <property type="match status" value="1"/>
</dbReference>
<reference evidence="16" key="1">
    <citation type="submission" date="2014-09" db="EMBL/GenBank/DDBJ databases">
        <authorList>
            <person name="Hjerde E."/>
        </authorList>
    </citation>
    <scope>NUCLEOTIDE SEQUENCE [LARGE SCALE GENOMIC DNA]</scope>
    <source>
        <strain evidence="16">06/09/139</strain>
    </source>
</reference>
<dbReference type="InterPro" id="IPR025662">
    <property type="entry name" value="Sigma_54_int_dom_ATP-bd_1"/>
</dbReference>
<evidence type="ECO:0000256" key="1">
    <source>
        <dbReference type="ARBA" id="ARBA00004496"/>
    </source>
</evidence>
<dbReference type="InterPro" id="IPR035965">
    <property type="entry name" value="PAS-like_dom_sf"/>
</dbReference>
<evidence type="ECO:0000256" key="10">
    <source>
        <dbReference type="ARBA" id="ARBA00023163"/>
    </source>
</evidence>
<feature type="domain" description="Sigma-54 factor interaction" evidence="12">
    <location>
        <begin position="205"/>
        <end position="434"/>
    </location>
</feature>
<evidence type="ECO:0000259" key="14">
    <source>
        <dbReference type="PROSITE" id="PS51671"/>
    </source>
</evidence>
<keyword evidence="6" id="KW-0067">ATP-binding</keyword>
<dbReference type="InterPro" id="IPR000014">
    <property type="entry name" value="PAS"/>
</dbReference>
<name>A0A090IAL4_9GAMM</name>
<keyword evidence="7" id="KW-0805">Transcription regulation</keyword>
<dbReference type="PATRIC" id="fig|80852.17.peg.3629"/>
<dbReference type="PANTHER" id="PTHR32071:SF3">
    <property type="entry name" value="HTH-TYPE TRANSCRIPTIONAL REGULATORY PROTEIN TYRR"/>
    <property type="match status" value="1"/>
</dbReference>
<dbReference type="NCBIfam" id="NF008085">
    <property type="entry name" value="PRK10820.1"/>
    <property type="match status" value="1"/>
</dbReference>
<keyword evidence="8" id="KW-0238">DNA-binding</keyword>
<dbReference type="SMART" id="SM00382">
    <property type="entry name" value="AAA"/>
    <property type="match status" value="1"/>
</dbReference>
<dbReference type="PROSITE" id="PS50045">
    <property type="entry name" value="SIGMA54_INTERACT_4"/>
    <property type="match status" value="1"/>
</dbReference>
<evidence type="ECO:0000256" key="9">
    <source>
        <dbReference type="ARBA" id="ARBA00023159"/>
    </source>
</evidence>
<keyword evidence="5" id="KW-0058">Aromatic hydrocarbons catabolism</keyword>
<dbReference type="Gene3D" id="1.10.10.60">
    <property type="entry name" value="Homeodomain-like"/>
    <property type="match status" value="1"/>
</dbReference>
<dbReference type="Pfam" id="PF00989">
    <property type="entry name" value="PAS"/>
    <property type="match status" value="1"/>
</dbReference>
<dbReference type="PROSITE" id="PS51671">
    <property type="entry name" value="ACT"/>
    <property type="match status" value="1"/>
</dbReference>
<dbReference type="Pfam" id="PF18024">
    <property type="entry name" value="HTH_50"/>
    <property type="match status" value="1"/>
</dbReference>
<keyword evidence="3" id="KW-0678">Repressor</keyword>
<keyword evidence="2" id="KW-0963">Cytoplasm</keyword>
<dbReference type="InterPro" id="IPR045865">
    <property type="entry name" value="ACT-like_dom_sf"/>
</dbReference>
<dbReference type="CDD" id="cd00130">
    <property type="entry name" value="PAS"/>
    <property type="match status" value="1"/>
</dbReference>
<accession>A0A090IAL4</accession>
<dbReference type="Pfam" id="PF25601">
    <property type="entry name" value="AAA_lid_14"/>
    <property type="match status" value="1"/>
</dbReference>
<keyword evidence="9" id="KW-0010">Activator</keyword>
<evidence type="ECO:0000259" key="12">
    <source>
        <dbReference type="PROSITE" id="PS50045"/>
    </source>
</evidence>
<dbReference type="EMBL" id="LN554847">
    <property type="protein sequence ID" value="CED57467.1"/>
    <property type="molecule type" value="Genomic_DNA"/>
</dbReference>
<evidence type="ECO:0000256" key="5">
    <source>
        <dbReference type="ARBA" id="ARBA00022797"/>
    </source>
</evidence>
<evidence type="ECO:0000256" key="4">
    <source>
        <dbReference type="ARBA" id="ARBA00022741"/>
    </source>
</evidence>
<dbReference type="OrthoDB" id="9804019at2"/>
<evidence type="ECO:0000313" key="15">
    <source>
        <dbReference type="EMBL" id="CED57467.1"/>
    </source>
</evidence>
<dbReference type="GO" id="GO:0003677">
    <property type="term" value="F:DNA binding"/>
    <property type="evidence" value="ECO:0007669"/>
    <property type="project" value="UniProtKB-KW"/>
</dbReference>
<feature type="domain" description="ACT" evidence="14">
    <location>
        <begin position="2"/>
        <end position="72"/>
    </location>
</feature>
<dbReference type="KEGG" id="awd:AWOD_II_0842"/>
<feature type="domain" description="PAS" evidence="13">
    <location>
        <begin position="78"/>
        <end position="131"/>
    </location>
</feature>
<evidence type="ECO:0000313" key="16">
    <source>
        <dbReference type="Proteomes" id="UP000032427"/>
    </source>
</evidence>
<keyword evidence="10" id="KW-0804">Transcription</keyword>
<dbReference type="CDD" id="cd04877">
    <property type="entry name" value="ACT_TyrR"/>
    <property type="match status" value="1"/>
</dbReference>
<dbReference type="SUPFAM" id="SSF52540">
    <property type="entry name" value="P-loop containing nucleoside triphosphate hydrolases"/>
    <property type="match status" value="1"/>
</dbReference>
<dbReference type="GeneID" id="28543094"/>
<dbReference type="AlphaFoldDB" id="A0A090IAL4"/>
<dbReference type="PROSITE" id="PS00675">
    <property type="entry name" value="SIGMA54_INTERACT_1"/>
    <property type="match status" value="1"/>
</dbReference>
<dbReference type="CDD" id="cd00009">
    <property type="entry name" value="AAA"/>
    <property type="match status" value="1"/>
</dbReference>
<dbReference type="Gene3D" id="3.40.50.300">
    <property type="entry name" value="P-loop containing nucleotide triphosphate hydrolases"/>
    <property type="match status" value="1"/>
</dbReference>
<keyword evidence="16" id="KW-1185">Reference proteome</keyword>
<keyword evidence="4" id="KW-0547">Nucleotide-binding</keyword>
<dbReference type="STRING" id="80852.AWOD_II_0842"/>
<comment type="subcellular location">
    <subcellularLocation>
        <location evidence="1">Cytoplasm</location>
    </subcellularLocation>
</comment>
<evidence type="ECO:0000259" key="13">
    <source>
        <dbReference type="PROSITE" id="PS50112"/>
    </source>
</evidence>
<dbReference type="PANTHER" id="PTHR32071">
    <property type="entry name" value="TRANSCRIPTIONAL REGULATORY PROTEIN"/>
    <property type="match status" value="1"/>
</dbReference>
<dbReference type="GO" id="GO:0006355">
    <property type="term" value="P:regulation of DNA-templated transcription"/>
    <property type="evidence" value="ECO:0007669"/>
    <property type="project" value="InterPro"/>
</dbReference>
<dbReference type="Pfam" id="PF00158">
    <property type="entry name" value="Sigma54_activat"/>
    <property type="match status" value="1"/>
</dbReference>
<evidence type="ECO:0000256" key="3">
    <source>
        <dbReference type="ARBA" id="ARBA00022491"/>
    </source>
</evidence>
<evidence type="ECO:0000256" key="2">
    <source>
        <dbReference type="ARBA" id="ARBA00022490"/>
    </source>
</evidence>
<dbReference type="GO" id="GO:0005737">
    <property type="term" value="C:cytoplasm"/>
    <property type="evidence" value="ECO:0007669"/>
    <property type="project" value="UniProtKB-SubCell"/>
</dbReference>
<dbReference type="InterPro" id="IPR025943">
    <property type="entry name" value="Sigma_54_int_dom_ATP-bd_2"/>
</dbReference>
<dbReference type="InterPro" id="IPR027417">
    <property type="entry name" value="P-loop_NTPase"/>
</dbReference>
<dbReference type="InterPro" id="IPR013767">
    <property type="entry name" value="PAS_fold"/>
</dbReference>
<dbReference type="NCBIfam" id="TIGR04381">
    <property type="entry name" value="HTH_TypR"/>
    <property type="match status" value="1"/>
</dbReference>
<evidence type="ECO:0000256" key="11">
    <source>
        <dbReference type="ARBA" id="ARBA00029500"/>
    </source>
</evidence>
<evidence type="ECO:0000256" key="7">
    <source>
        <dbReference type="ARBA" id="ARBA00023015"/>
    </source>
</evidence>
<proteinExistence type="predicted"/>
<protein>
    <recommendedName>
        <fullName evidence="11">HTH-type transcriptional regulatory protein TyrR</fullName>
    </recommendedName>
</protein>
<dbReference type="Gene3D" id="1.10.8.60">
    <property type="match status" value="1"/>
</dbReference>
<dbReference type="InterPro" id="IPR002912">
    <property type="entry name" value="ACT_dom"/>
</dbReference>
<sequence length="515" mass="57889">MRLEVQCKDRLGLTRELLDILASQNIDLRDIEIEKTGLIYLNFPEVEFDEFSQLMAKIRRIEGVIDVRKIPFLPSERRNTELLAVLSTLPDPVFSISLKGKIDNVNQAVASLFNVDKETLIGQFASVLLPDFNITHWLEESRIRQRESMEIEGINYVMEIMPVYITDDDNASILASAVVIIKPSIDAQQARPFLPESSNLGFEHFVGSSAKYKKLISQAKKLSDIDQSLLIQGETGTGKEMLARACHNASIRSGKAFMVVNCAAMPDDVAETELFGYAPGAFPNMPEGKKGIIEQADGGTVFFDEISEMSPLLQIKLLRFIQDGNFRRVGEEKEIHVDVGIIGASKKELLELVEQGVFREDLYYRLNVLFLEIPPLRERPSDIATLFEFFVAQLCKELGIVKPSISEDVYEYLRSYSWPGNVRQLKSSTLKALTQMDRNQLNTSHFMLPISDAKAANMTNINVDGTLDEIMKSYESMILTGLYGEFPSSRKLAKRLGVSHTAIANKLRDYGIGKK</sequence>
<dbReference type="InterPro" id="IPR009057">
    <property type="entry name" value="Homeodomain-like_sf"/>
</dbReference>
<dbReference type="Gene3D" id="3.30.70.260">
    <property type="match status" value="1"/>
</dbReference>
<dbReference type="PROSITE" id="PS00676">
    <property type="entry name" value="SIGMA54_INTERACT_2"/>
    <property type="match status" value="1"/>
</dbReference>
<dbReference type="SUPFAM" id="SSF55021">
    <property type="entry name" value="ACT-like"/>
    <property type="match status" value="1"/>
</dbReference>
<gene>
    <name evidence="15" type="ORF">AWOD_II_0842</name>
</gene>
<evidence type="ECO:0000256" key="8">
    <source>
        <dbReference type="ARBA" id="ARBA00023125"/>
    </source>
</evidence>
<dbReference type="InterPro" id="IPR030828">
    <property type="entry name" value="HTH_TyrR"/>
</dbReference>
<dbReference type="SMART" id="SM00091">
    <property type="entry name" value="PAS"/>
    <property type="match status" value="1"/>
</dbReference>
<dbReference type="Proteomes" id="UP000032427">
    <property type="component" value="Chromosome 2"/>
</dbReference>
<dbReference type="SUPFAM" id="SSF46689">
    <property type="entry name" value="Homeodomain-like"/>
    <property type="match status" value="1"/>
</dbReference>
<dbReference type="GO" id="GO:0005524">
    <property type="term" value="F:ATP binding"/>
    <property type="evidence" value="ECO:0007669"/>
    <property type="project" value="UniProtKB-KW"/>
</dbReference>
<evidence type="ECO:0000256" key="6">
    <source>
        <dbReference type="ARBA" id="ARBA00022840"/>
    </source>
</evidence>
<dbReference type="InterPro" id="IPR058031">
    <property type="entry name" value="AAA_lid_NorR"/>
</dbReference>
<dbReference type="Gene3D" id="3.30.450.20">
    <property type="entry name" value="PAS domain"/>
    <property type="match status" value="1"/>
</dbReference>
<dbReference type="PROSITE" id="PS50112">
    <property type="entry name" value="PAS"/>
    <property type="match status" value="1"/>
</dbReference>